<organism evidence="2 3">
    <name type="scientific">Gilvirhabdus luticola</name>
    <dbReference type="NCBI Taxonomy" id="3079858"/>
    <lineage>
        <taxon>Bacteria</taxon>
        <taxon>Pseudomonadati</taxon>
        <taxon>Bacteroidota</taxon>
        <taxon>Flavobacteriia</taxon>
        <taxon>Flavobacteriales</taxon>
        <taxon>Flavobacteriaceae</taxon>
        <taxon>Gilvirhabdus</taxon>
    </lineage>
</organism>
<feature type="chain" id="PRO_5046550928" evidence="1">
    <location>
        <begin position="21"/>
        <end position="168"/>
    </location>
</feature>
<reference evidence="2 3" key="1">
    <citation type="submission" date="2023-10" db="EMBL/GenBank/DDBJ databases">
        <title>Marimonas sp. nov. isolated from tidal mud flat.</title>
        <authorList>
            <person name="Jaincy N.J."/>
            <person name="Srinivasan S."/>
            <person name="Lee S.-S."/>
        </authorList>
    </citation>
    <scope>NUCLEOTIDE SEQUENCE [LARGE SCALE GENOMIC DNA]</scope>
    <source>
        <strain evidence="2 3">MJ-SS3</strain>
    </source>
</reference>
<evidence type="ECO:0000313" key="3">
    <source>
        <dbReference type="Proteomes" id="UP001268651"/>
    </source>
</evidence>
<accession>A0ABU3U9J9</accession>
<evidence type="ECO:0000256" key="1">
    <source>
        <dbReference type="SAM" id="SignalP"/>
    </source>
</evidence>
<dbReference type="Gene3D" id="2.40.128.410">
    <property type="match status" value="1"/>
</dbReference>
<name>A0ABU3U9J9_9FLAO</name>
<sequence>MKSRLFICLVLIFSAQVINAQSKAEKKDEKEANELKEYRHIQTIIDSKAFEFVGNWATTQKGRRINLIGNPNYLRVDGTKAEADLPYFGVAQVASYGGDAGINFNCDLSKYEVKKVDKKKRIVIKANASEGSEKFSLTLTVYPSGNTSLYIISSNRNSITYDGKLSKK</sequence>
<dbReference type="EMBL" id="JAWHTF010000008">
    <property type="protein sequence ID" value="MDU8887086.1"/>
    <property type="molecule type" value="Genomic_DNA"/>
</dbReference>
<keyword evidence="1" id="KW-0732">Signal</keyword>
<evidence type="ECO:0000313" key="2">
    <source>
        <dbReference type="EMBL" id="MDU8887086.1"/>
    </source>
</evidence>
<dbReference type="InterPro" id="IPR025347">
    <property type="entry name" value="DUF4251"/>
</dbReference>
<dbReference type="Proteomes" id="UP001268651">
    <property type="component" value="Unassembled WGS sequence"/>
</dbReference>
<dbReference type="Pfam" id="PF14059">
    <property type="entry name" value="DUF4251"/>
    <property type="match status" value="1"/>
</dbReference>
<proteinExistence type="predicted"/>
<keyword evidence="3" id="KW-1185">Reference proteome</keyword>
<gene>
    <name evidence="2" type="ORF">RXV94_13025</name>
</gene>
<feature type="signal peptide" evidence="1">
    <location>
        <begin position="1"/>
        <end position="20"/>
    </location>
</feature>
<protein>
    <submittedName>
        <fullName evidence="2">DUF4251 domain-containing protein</fullName>
    </submittedName>
</protein>
<comment type="caution">
    <text evidence="2">The sequence shown here is derived from an EMBL/GenBank/DDBJ whole genome shotgun (WGS) entry which is preliminary data.</text>
</comment>
<dbReference type="RefSeq" id="WP_316663184.1">
    <property type="nucleotide sequence ID" value="NZ_JAWHTF010000008.1"/>
</dbReference>